<protein>
    <submittedName>
        <fullName evidence="3">FANCI_S4 domain-containing protein</fullName>
    </submittedName>
</protein>
<keyword evidence="2" id="KW-1185">Reference proteome</keyword>
<reference evidence="3" key="1">
    <citation type="submission" date="2016-06" db="UniProtKB">
        <authorList>
            <consortium name="WormBaseParasite"/>
        </authorList>
    </citation>
    <scope>IDENTIFICATION</scope>
</reference>
<accession>A0A183L3N0</accession>
<dbReference type="AlphaFoldDB" id="A0A183L3N0"/>
<dbReference type="EMBL" id="UZAK01047870">
    <property type="protein sequence ID" value="VDP77109.1"/>
    <property type="molecule type" value="Genomic_DNA"/>
</dbReference>
<proteinExistence type="predicted"/>
<dbReference type="STRING" id="6186.A0A183L3N0"/>
<evidence type="ECO:0000313" key="3">
    <source>
        <dbReference type="WBParaSite" id="SCUD_0002194101-mRNA-1"/>
    </source>
</evidence>
<sequence>SKDIENKLDGNEKEESFCLRLIGLGEILAQLLQTALPAPSAHVDTLLEIGASYLRIVRLRYGRFPVIFERLVRVYGREVAPRAYVLFSYIQYPNLPSLDGGFIGDIYVQDNE</sequence>
<gene>
    <name evidence="1" type="ORF">SCUD_LOCUS21938</name>
</gene>
<dbReference type="WBParaSite" id="SCUD_0002194101-mRNA-1">
    <property type="protein sequence ID" value="SCUD_0002194101-mRNA-1"/>
    <property type="gene ID" value="SCUD_0002194101"/>
</dbReference>
<dbReference type="Proteomes" id="UP000279833">
    <property type="component" value="Unassembled WGS sequence"/>
</dbReference>
<organism evidence="3">
    <name type="scientific">Schistosoma curassoni</name>
    <dbReference type="NCBI Taxonomy" id="6186"/>
    <lineage>
        <taxon>Eukaryota</taxon>
        <taxon>Metazoa</taxon>
        <taxon>Spiralia</taxon>
        <taxon>Lophotrochozoa</taxon>
        <taxon>Platyhelminthes</taxon>
        <taxon>Trematoda</taxon>
        <taxon>Digenea</taxon>
        <taxon>Strigeidida</taxon>
        <taxon>Schistosomatoidea</taxon>
        <taxon>Schistosomatidae</taxon>
        <taxon>Schistosoma</taxon>
    </lineage>
</organism>
<reference evidence="1 2" key="2">
    <citation type="submission" date="2018-11" db="EMBL/GenBank/DDBJ databases">
        <authorList>
            <consortium name="Pathogen Informatics"/>
        </authorList>
    </citation>
    <scope>NUCLEOTIDE SEQUENCE [LARGE SCALE GENOMIC DNA]</scope>
    <source>
        <strain evidence="1">Dakar</strain>
        <strain evidence="2">Dakar, Senegal</strain>
    </source>
</reference>
<name>A0A183L3N0_9TREM</name>
<evidence type="ECO:0000313" key="2">
    <source>
        <dbReference type="Proteomes" id="UP000279833"/>
    </source>
</evidence>
<evidence type="ECO:0000313" key="1">
    <source>
        <dbReference type="EMBL" id="VDP77109.1"/>
    </source>
</evidence>